<organism evidence="4 5">
    <name type="scientific">Orchesella dallaii</name>
    <dbReference type="NCBI Taxonomy" id="48710"/>
    <lineage>
        <taxon>Eukaryota</taxon>
        <taxon>Metazoa</taxon>
        <taxon>Ecdysozoa</taxon>
        <taxon>Arthropoda</taxon>
        <taxon>Hexapoda</taxon>
        <taxon>Collembola</taxon>
        <taxon>Entomobryomorpha</taxon>
        <taxon>Entomobryoidea</taxon>
        <taxon>Orchesellidae</taxon>
        <taxon>Orchesellinae</taxon>
        <taxon>Orchesella</taxon>
    </lineage>
</organism>
<keyword evidence="2" id="KW-0812">Transmembrane</keyword>
<feature type="transmembrane region" description="Helical" evidence="2">
    <location>
        <begin position="427"/>
        <end position="449"/>
    </location>
</feature>
<gene>
    <name evidence="4" type="ORF">ODALV1_LOCUS9250</name>
</gene>
<protein>
    <submittedName>
        <fullName evidence="4">Uncharacterized protein</fullName>
    </submittedName>
</protein>
<reference evidence="4 5" key="1">
    <citation type="submission" date="2024-08" db="EMBL/GenBank/DDBJ databases">
        <authorList>
            <person name="Cucini C."/>
            <person name="Frati F."/>
        </authorList>
    </citation>
    <scope>NUCLEOTIDE SEQUENCE [LARGE SCALE GENOMIC DNA]</scope>
</reference>
<name>A0ABP1QAN9_9HEXA</name>
<feature type="region of interest" description="Disordered" evidence="1">
    <location>
        <begin position="344"/>
        <end position="378"/>
    </location>
</feature>
<dbReference type="EMBL" id="CAXLJM020000027">
    <property type="protein sequence ID" value="CAL8096048.1"/>
    <property type="molecule type" value="Genomic_DNA"/>
</dbReference>
<feature type="signal peptide" evidence="3">
    <location>
        <begin position="1"/>
        <end position="30"/>
    </location>
</feature>
<evidence type="ECO:0000313" key="4">
    <source>
        <dbReference type="EMBL" id="CAL8096048.1"/>
    </source>
</evidence>
<feature type="region of interest" description="Disordered" evidence="1">
    <location>
        <begin position="288"/>
        <end position="311"/>
    </location>
</feature>
<evidence type="ECO:0000313" key="5">
    <source>
        <dbReference type="Proteomes" id="UP001642540"/>
    </source>
</evidence>
<accession>A0ABP1QAN9</accession>
<keyword evidence="2" id="KW-0472">Membrane</keyword>
<dbReference type="Proteomes" id="UP001642540">
    <property type="component" value="Unassembled WGS sequence"/>
</dbReference>
<keyword evidence="5" id="KW-1185">Reference proteome</keyword>
<evidence type="ECO:0000256" key="2">
    <source>
        <dbReference type="SAM" id="Phobius"/>
    </source>
</evidence>
<evidence type="ECO:0000256" key="3">
    <source>
        <dbReference type="SAM" id="SignalP"/>
    </source>
</evidence>
<sequence length="543" mass="59207">MQRTFYNFYNLGLVLFVIFFAEKCCRNSYAVEYGPSLSSLTGVFVNWKGPDIWALESGRKVKLAKYPGFSTVIPLITGDSQANSDQIFQERGISTLGEFTVEAPPSYGLIAVIQELKLRKSTRDRGYNSSSCLDYIQFGEVKSSGLGNVTGKICGTVHRDDTSLKPPGLIGPRTFISTGGKLRIAFNHAYVSELVEALLTGSSQRRKPILRVEVALTAYKTNCSDEWVSISNDTSELETFEACNDYTRSLNQTCISSKLLCDDVFNCGGDGETLGSDDHQVLCPDKAARTTEKEPEEPDETSDRPNGFNGLLNLGTLYSTSGASPPFQFERKFKPYVSPAESAFQQESLSRKPGIPSSGSGSVNSNVPEGEVPVPSPAGENIVRPVGVFSVSKSGSDINENPPKRMDISHEDANYGRRELADAINSVIYGVALFIVFTIFITLFVIYIGRRIQMNLSARNSRSSIAPVVTSTVTTPTIRPSTTTAVITRDNASCNNSPNRELAFSSSNTTVVLVTLPQAQNTETYDLPPSYDTLFPNTNSARS</sequence>
<feature type="compositionally biased region" description="Low complexity" evidence="1">
    <location>
        <begin position="356"/>
        <end position="368"/>
    </location>
</feature>
<feature type="region of interest" description="Disordered" evidence="1">
    <location>
        <begin position="524"/>
        <end position="543"/>
    </location>
</feature>
<keyword evidence="3" id="KW-0732">Signal</keyword>
<proteinExistence type="predicted"/>
<keyword evidence="2" id="KW-1133">Transmembrane helix</keyword>
<comment type="caution">
    <text evidence="4">The sequence shown here is derived from an EMBL/GenBank/DDBJ whole genome shotgun (WGS) entry which is preliminary data.</text>
</comment>
<feature type="chain" id="PRO_5045551072" evidence="3">
    <location>
        <begin position="31"/>
        <end position="543"/>
    </location>
</feature>
<evidence type="ECO:0000256" key="1">
    <source>
        <dbReference type="SAM" id="MobiDB-lite"/>
    </source>
</evidence>